<keyword evidence="1" id="KW-0472">Membrane</keyword>
<reference evidence="3" key="1">
    <citation type="journal article" date="2011" name="PLoS Genet.">
        <title>Genomic analysis of the necrotrophic fungal pathogens Sclerotinia sclerotiorum and Botrytis cinerea.</title>
        <authorList>
            <person name="Amselem J."/>
            <person name="Cuomo C.A."/>
            <person name="van Kan J.A."/>
            <person name="Viaud M."/>
            <person name="Benito E.P."/>
            <person name="Couloux A."/>
            <person name="Coutinho P.M."/>
            <person name="de Vries R.P."/>
            <person name="Dyer P.S."/>
            <person name="Fillinger S."/>
            <person name="Fournier E."/>
            <person name="Gout L."/>
            <person name="Hahn M."/>
            <person name="Kohn L."/>
            <person name="Lapalu N."/>
            <person name="Plummer K.M."/>
            <person name="Pradier J.M."/>
            <person name="Quevillon E."/>
            <person name="Sharon A."/>
            <person name="Simon A."/>
            <person name="ten Have A."/>
            <person name="Tudzynski B."/>
            <person name="Tudzynski P."/>
            <person name="Wincker P."/>
            <person name="Andrew M."/>
            <person name="Anthouard V."/>
            <person name="Beever R.E."/>
            <person name="Beffa R."/>
            <person name="Benoit I."/>
            <person name="Bouzid O."/>
            <person name="Brault B."/>
            <person name="Chen Z."/>
            <person name="Choquer M."/>
            <person name="Collemare J."/>
            <person name="Cotton P."/>
            <person name="Danchin E.G."/>
            <person name="Da Silva C."/>
            <person name="Gautier A."/>
            <person name="Giraud C."/>
            <person name="Giraud T."/>
            <person name="Gonzalez C."/>
            <person name="Grossetete S."/>
            <person name="Guldener U."/>
            <person name="Henrissat B."/>
            <person name="Howlett B.J."/>
            <person name="Kodira C."/>
            <person name="Kretschmer M."/>
            <person name="Lappartient A."/>
            <person name="Leroch M."/>
            <person name="Levis C."/>
            <person name="Mauceli E."/>
            <person name="Neuveglise C."/>
            <person name="Oeser B."/>
            <person name="Pearson M."/>
            <person name="Poulain J."/>
            <person name="Poussereau N."/>
            <person name="Quesneville H."/>
            <person name="Rascle C."/>
            <person name="Schumacher J."/>
            <person name="Segurens B."/>
            <person name="Sexton A."/>
            <person name="Silva E."/>
            <person name="Sirven C."/>
            <person name="Soanes D.M."/>
            <person name="Talbot N.J."/>
            <person name="Templeton M."/>
            <person name="Yandava C."/>
            <person name="Yarden O."/>
            <person name="Zeng Q."/>
            <person name="Rollins J.A."/>
            <person name="Lebrun M.H."/>
            <person name="Dickman M."/>
        </authorList>
    </citation>
    <scope>NUCLEOTIDE SEQUENCE [LARGE SCALE GENOMIC DNA]</scope>
    <source>
        <strain evidence="3">T4</strain>
    </source>
</reference>
<gene>
    <name evidence="2" type="ORF">BofuT4_uP055660.1</name>
</gene>
<name>G2XVZ5_BOTF4</name>
<dbReference type="InParanoid" id="G2XVZ5"/>
<accession>G2XVZ5</accession>
<organism evidence="2 3">
    <name type="scientific">Botryotinia fuckeliana (strain T4)</name>
    <name type="common">Noble rot fungus</name>
    <name type="synonym">Botrytis cinerea</name>
    <dbReference type="NCBI Taxonomy" id="999810"/>
    <lineage>
        <taxon>Eukaryota</taxon>
        <taxon>Fungi</taxon>
        <taxon>Dikarya</taxon>
        <taxon>Ascomycota</taxon>
        <taxon>Pezizomycotina</taxon>
        <taxon>Leotiomycetes</taxon>
        <taxon>Helotiales</taxon>
        <taxon>Sclerotiniaceae</taxon>
        <taxon>Botrytis</taxon>
    </lineage>
</organism>
<keyword evidence="1" id="KW-0812">Transmembrane</keyword>
<feature type="transmembrane region" description="Helical" evidence="1">
    <location>
        <begin position="32"/>
        <end position="48"/>
    </location>
</feature>
<sequence>MEAECFTPSWRQHPSINLRNKPSKQLAYRHETYIPMVALVVFVAIAIARKC</sequence>
<dbReference type="EMBL" id="FQ790271">
    <property type="protein sequence ID" value="CCD44665.1"/>
    <property type="molecule type" value="Genomic_DNA"/>
</dbReference>
<dbReference type="AlphaFoldDB" id="G2XVZ5"/>
<dbReference type="Proteomes" id="UP000008177">
    <property type="component" value="Unplaced contigs"/>
</dbReference>
<protein>
    <submittedName>
        <fullName evidence="2">Uncharacterized protein</fullName>
    </submittedName>
</protein>
<evidence type="ECO:0000256" key="1">
    <source>
        <dbReference type="SAM" id="Phobius"/>
    </source>
</evidence>
<dbReference type="HOGENOM" id="CLU_3106044_0_0_1"/>
<evidence type="ECO:0000313" key="2">
    <source>
        <dbReference type="EMBL" id="CCD44665.1"/>
    </source>
</evidence>
<keyword evidence="1" id="KW-1133">Transmembrane helix</keyword>
<proteinExistence type="predicted"/>
<evidence type="ECO:0000313" key="3">
    <source>
        <dbReference type="Proteomes" id="UP000008177"/>
    </source>
</evidence>